<name>A0A679ETM6_9CRYP</name>
<dbReference type="PANTHER" id="PTHR10884:SF14">
    <property type="entry name" value="NADH DEHYDROGENASE [UBIQUINONE] IRON-SULFUR PROTEIN 3, MITOCHONDRIAL"/>
    <property type="match status" value="1"/>
</dbReference>
<evidence type="ECO:0000256" key="2">
    <source>
        <dbReference type="ARBA" id="ARBA00022448"/>
    </source>
</evidence>
<dbReference type="GO" id="GO:0016651">
    <property type="term" value="F:oxidoreductase activity, acting on NAD(P)H"/>
    <property type="evidence" value="ECO:0007669"/>
    <property type="project" value="InterPro"/>
</dbReference>
<dbReference type="SUPFAM" id="SSF143243">
    <property type="entry name" value="Nqo5-like"/>
    <property type="match status" value="1"/>
</dbReference>
<sequence>MQEVNQNEWEGQLVVKTQELERVAQFLRDHDSSQMEQLIEISAADYPERAQRFEVIYYLLSVRWNQRVTLKVRVGETERIPSLCAVYPNADWCEREMYDLYGIVFENHPDLRRILTDYGFQGHPLRKDFPCTGYTEVRYDEVEKRVTMEPVELAQEFRMFDYTSPWEAAIAEKEKRAVQVIFTASEKEKENLPG</sequence>
<organism evidence="5">
    <name type="scientific">Hemiarma marina</name>
    <dbReference type="NCBI Taxonomy" id="1848298"/>
    <lineage>
        <taxon>Eukaryota</taxon>
        <taxon>Cryptophyceae</taxon>
        <taxon>Cyathomonadacea</taxon>
        <taxon>Goniomonadaceae</taxon>
    </lineage>
</organism>
<evidence type="ECO:0000259" key="4">
    <source>
        <dbReference type="Pfam" id="PF00329"/>
    </source>
</evidence>
<dbReference type="NCBIfam" id="NF004733">
    <property type="entry name" value="PRK06074.1-5"/>
    <property type="match status" value="1"/>
</dbReference>
<dbReference type="EMBL" id="LC515367">
    <property type="protein sequence ID" value="BBQ05349.1"/>
    <property type="molecule type" value="Genomic_DNA"/>
</dbReference>
<proteinExistence type="inferred from homology"/>
<reference evidence="5" key="1">
    <citation type="submission" date="2019-12" db="EMBL/GenBank/DDBJ databases">
        <title>Mitochondrial genomes of Hemiarma marina and Leucocryptos marina revised the evolution of cytochrome c maturation in Cryptista.</title>
        <authorList>
            <person name="Nishimura Y."/>
            <person name="Kume K."/>
            <person name="Sonehara K."/>
            <person name="Tanifuji G."/>
            <person name="Shiratori T."/>
            <person name="Ishida K."/>
            <person name="Hashimoto T."/>
            <person name="Inagaki Y."/>
            <person name="Ohkuma M."/>
        </authorList>
    </citation>
    <scope>NUCLEOTIDE SEQUENCE</scope>
    <source>
        <strain evidence="5">SRT149</strain>
    </source>
</reference>
<keyword evidence="3" id="KW-1278">Translocase</keyword>
<feature type="domain" description="NADH:ubiquinone oxidoreductase 30kDa subunit" evidence="4">
    <location>
        <begin position="14"/>
        <end position="134"/>
    </location>
</feature>
<keyword evidence="3" id="KW-0520">NAD</keyword>
<dbReference type="Gene3D" id="3.30.460.80">
    <property type="entry name" value="NADH:ubiquinone oxidoreductase, 30kDa subunit"/>
    <property type="match status" value="1"/>
</dbReference>
<dbReference type="GO" id="GO:0008137">
    <property type="term" value="F:NADH dehydrogenase (ubiquinone) activity"/>
    <property type="evidence" value="ECO:0007669"/>
    <property type="project" value="InterPro"/>
</dbReference>
<keyword evidence="5" id="KW-0496">Mitochondrion</keyword>
<evidence type="ECO:0000256" key="1">
    <source>
        <dbReference type="ARBA" id="ARBA00007569"/>
    </source>
</evidence>
<dbReference type="PANTHER" id="PTHR10884">
    <property type="entry name" value="NADH DEHYDROGENASE UBIQUINONE IRON-SULFUR PROTEIN 3"/>
    <property type="match status" value="1"/>
</dbReference>
<protein>
    <submittedName>
        <fullName evidence="5">NADH dehydrogenase subunit 9</fullName>
    </submittedName>
</protein>
<comment type="similarity">
    <text evidence="1 3">Belongs to the complex I 30 kDa subunit family.</text>
</comment>
<accession>A0A679ETM6</accession>
<gene>
    <name evidence="5" type="primary">nad9</name>
</gene>
<evidence type="ECO:0000256" key="3">
    <source>
        <dbReference type="RuleBase" id="RU003456"/>
    </source>
</evidence>
<dbReference type="InterPro" id="IPR037232">
    <property type="entry name" value="NADH_quin_OxRdtase_su_C/D-like"/>
</dbReference>
<dbReference type="Pfam" id="PF00329">
    <property type="entry name" value="Complex1_30kDa"/>
    <property type="match status" value="1"/>
</dbReference>
<dbReference type="AlphaFoldDB" id="A0A679ETM6"/>
<dbReference type="NCBIfam" id="TIGR01961">
    <property type="entry name" value="NuoC_fam"/>
    <property type="match status" value="1"/>
</dbReference>
<evidence type="ECO:0000313" key="5">
    <source>
        <dbReference type="EMBL" id="BBQ05349.1"/>
    </source>
</evidence>
<geneLocation type="mitochondrion" evidence="5"/>
<dbReference type="HAMAP" id="MF_01357">
    <property type="entry name" value="NDH1_NuoC"/>
    <property type="match status" value="1"/>
</dbReference>
<dbReference type="InterPro" id="IPR020396">
    <property type="entry name" value="NADH_UbQ_OxRdtase_CS"/>
</dbReference>
<dbReference type="PROSITE" id="PS00542">
    <property type="entry name" value="COMPLEX1_30K"/>
    <property type="match status" value="1"/>
</dbReference>
<dbReference type="InterPro" id="IPR010218">
    <property type="entry name" value="NADH_DH_suC"/>
</dbReference>
<dbReference type="InterPro" id="IPR001268">
    <property type="entry name" value="NADH_UbQ_OxRdtase_30kDa_su"/>
</dbReference>
<keyword evidence="2 3" id="KW-0813">Transport</keyword>